<dbReference type="AlphaFoldDB" id="A0A4U5UN77"/>
<feature type="compositionally biased region" description="Acidic residues" evidence="1">
    <location>
        <begin position="1"/>
        <end position="36"/>
    </location>
</feature>
<dbReference type="STRING" id="240159.A0A4U5UN77"/>
<accession>A0A4U5UN77</accession>
<protein>
    <submittedName>
        <fullName evidence="2">Leucine-rich repeat-containing protein 74A</fullName>
    </submittedName>
</protein>
<evidence type="ECO:0000256" key="1">
    <source>
        <dbReference type="SAM" id="MobiDB-lite"/>
    </source>
</evidence>
<name>A0A4U5UN77_COLLU</name>
<proteinExistence type="predicted"/>
<gene>
    <name evidence="2" type="ORF">D9C73_009431</name>
</gene>
<dbReference type="Proteomes" id="UP000298787">
    <property type="component" value="Chromosome 9"/>
</dbReference>
<evidence type="ECO:0000313" key="3">
    <source>
        <dbReference type="Proteomes" id="UP000298787"/>
    </source>
</evidence>
<dbReference type="PANTHER" id="PTHR24114">
    <property type="entry name" value="LEUCINE RICH REPEAT FAMILY PROTEIN"/>
    <property type="match status" value="1"/>
</dbReference>
<dbReference type="Gene3D" id="3.80.10.10">
    <property type="entry name" value="Ribonuclease Inhibitor"/>
    <property type="match status" value="2"/>
</dbReference>
<dbReference type="InterPro" id="IPR032675">
    <property type="entry name" value="LRR_dom_sf"/>
</dbReference>
<reference evidence="2 3" key="1">
    <citation type="submission" date="2019-01" db="EMBL/GenBank/DDBJ databases">
        <title>Genome Assembly of Collichthys lucidus.</title>
        <authorList>
            <person name="Cai M."/>
            <person name="Xiao S."/>
        </authorList>
    </citation>
    <scope>NUCLEOTIDE SEQUENCE [LARGE SCALE GENOMIC DNA]</scope>
    <source>
        <strain evidence="2">JT15FE1705JMU</strain>
        <tissue evidence="2">Muscle</tissue>
    </source>
</reference>
<dbReference type="SUPFAM" id="SSF52047">
    <property type="entry name" value="RNI-like"/>
    <property type="match status" value="1"/>
</dbReference>
<dbReference type="InterPro" id="IPR001611">
    <property type="entry name" value="Leu-rich_rpt"/>
</dbReference>
<dbReference type="InterPro" id="IPR052394">
    <property type="entry name" value="LRR-containing"/>
</dbReference>
<evidence type="ECO:0000313" key="2">
    <source>
        <dbReference type="EMBL" id="TKS76407.1"/>
    </source>
</evidence>
<keyword evidence="3" id="KW-1185">Reference proteome</keyword>
<feature type="region of interest" description="Disordered" evidence="1">
    <location>
        <begin position="1"/>
        <end position="43"/>
    </location>
</feature>
<dbReference type="SMART" id="SM00368">
    <property type="entry name" value="LRR_RI"/>
    <property type="match status" value="5"/>
</dbReference>
<sequence>MEDGAVLDQTDDEELPPQDQDCDPGDEWDTDLETDDATSRRRSSSRAELYLQACQEIGVHPVSSFLRNLSETSLDLNHYGVGPLGAKALAVALRKDRVITRLELEDNRLGATGTHYLIEMLMLNNSIESLVTILKLSRNEFDDSAIKYIAEALKLNSTLKHLHLSWNGFGHFETEKLGQALKQNSTLVLLDLSGNHIDDEAVTLMCQGLAANNTLRVLKKFLKMKNESIMDFFQALDKEGTMKVSTSAFRTAVKVRLTLTSIHVNDLDRYSRK</sequence>
<dbReference type="Pfam" id="PF13516">
    <property type="entry name" value="LRR_6"/>
    <property type="match status" value="2"/>
</dbReference>
<dbReference type="EMBL" id="CM014086">
    <property type="protein sequence ID" value="TKS76407.1"/>
    <property type="molecule type" value="Genomic_DNA"/>
</dbReference>
<organism evidence="2 3">
    <name type="scientific">Collichthys lucidus</name>
    <name type="common">Big head croaker</name>
    <name type="synonym">Sciaena lucida</name>
    <dbReference type="NCBI Taxonomy" id="240159"/>
    <lineage>
        <taxon>Eukaryota</taxon>
        <taxon>Metazoa</taxon>
        <taxon>Chordata</taxon>
        <taxon>Craniata</taxon>
        <taxon>Vertebrata</taxon>
        <taxon>Euteleostomi</taxon>
        <taxon>Actinopterygii</taxon>
        <taxon>Neopterygii</taxon>
        <taxon>Teleostei</taxon>
        <taxon>Neoteleostei</taxon>
        <taxon>Acanthomorphata</taxon>
        <taxon>Eupercaria</taxon>
        <taxon>Sciaenidae</taxon>
        <taxon>Collichthys</taxon>
    </lineage>
</organism>
<dbReference type="PANTHER" id="PTHR24114:SF2">
    <property type="entry name" value="F-BOX DOMAIN-CONTAINING PROTEIN-RELATED"/>
    <property type="match status" value="1"/>
</dbReference>